<sequence>MLKLKKLSRVTAILILPLAITTQTFAKDATATIDNEEIGVLEKYGVPKYLPKLAISSMLQGDHVVEHARKTETLDGERRDNEVYLVQTTDTKGNIDLRIKYDPSKVDENTDLIENIEKITKAEYKLRQYAEMYDKNSVVVTELVSGDLEIEFNYSKYTLPQDIAYFRFMRGKLLLSDGQPVSLIVTNNTPFTQGDYTIETYKQMTFFDNLPNGRVVVNKKVIKADGKKKKKDLQLEIELTPVVYYDDELGAVVQDQSLLSIVSDPRMREEYVELNRTFPLMADMVRRQGIDVPLPFGISAAYRRQNMDFNFNSFSFPDSELADKLANGLIDPEATIAHVTAESYTIRGDVNILPFWNVFGYVGQINVDAIVDASVKDSISLVGGAGFTVPIRLEYDLLGVGTTLSMGYKQLFASVTASYSKTRLKGSNADWGDGIVTAQPMLGYQFADWRAQFFVGAEYQALKPNMEGDLGPVLNMDGQFRYDVGVNLDKWAYLVGFNKQIGKHYNMTFLYNKGATRDAFTINLGYRF</sequence>
<keyword evidence="1" id="KW-0732">Signal</keyword>
<evidence type="ECO:0000256" key="1">
    <source>
        <dbReference type="SAM" id="SignalP"/>
    </source>
</evidence>
<feature type="signal peptide" evidence="1">
    <location>
        <begin position="1"/>
        <end position="26"/>
    </location>
</feature>
<dbReference type="AlphaFoldDB" id="A0A090TCR9"/>
<gene>
    <name evidence="2" type="ORF">JCM19240_2593</name>
</gene>
<feature type="chain" id="PRO_5001865187" evidence="1">
    <location>
        <begin position="27"/>
        <end position="528"/>
    </location>
</feature>
<comment type="caution">
    <text evidence="2">The sequence shown here is derived from an EMBL/GenBank/DDBJ whole genome shotgun (WGS) entry which is preliminary data.</text>
</comment>
<evidence type="ECO:0000313" key="2">
    <source>
        <dbReference type="EMBL" id="GAL36524.1"/>
    </source>
</evidence>
<organism evidence="2 3">
    <name type="scientific">Vibrio maritimus</name>
    <dbReference type="NCBI Taxonomy" id="990268"/>
    <lineage>
        <taxon>Bacteria</taxon>
        <taxon>Pseudomonadati</taxon>
        <taxon>Pseudomonadota</taxon>
        <taxon>Gammaproteobacteria</taxon>
        <taxon>Vibrionales</taxon>
        <taxon>Vibrionaceae</taxon>
        <taxon>Vibrio</taxon>
    </lineage>
</organism>
<dbReference type="Proteomes" id="UP000029224">
    <property type="component" value="Unassembled WGS sequence"/>
</dbReference>
<dbReference type="EMBL" id="BBMT01000011">
    <property type="protein sequence ID" value="GAL36524.1"/>
    <property type="molecule type" value="Genomic_DNA"/>
</dbReference>
<protein>
    <submittedName>
        <fullName evidence="2">Uncharacterized protein</fullName>
    </submittedName>
</protein>
<evidence type="ECO:0000313" key="3">
    <source>
        <dbReference type="Proteomes" id="UP000029224"/>
    </source>
</evidence>
<accession>A0A090TCR9</accession>
<dbReference type="OrthoDB" id="7593840at2"/>
<keyword evidence="3" id="KW-1185">Reference proteome</keyword>
<name>A0A090TCR9_9VIBR</name>
<proteinExistence type="predicted"/>
<reference evidence="2 3" key="2">
    <citation type="submission" date="2014-09" db="EMBL/GenBank/DDBJ databases">
        <authorList>
            <consortium name="NBRP consortium"/>
            <person name="Sawabe T."/>
            <person name="Meirelles P."/>
            <person name="Nakanishi M."/>
            <person name="Sayaka M."/>
            <person name="Hattori M."/>
            <person name="Ohkuma M."/>
        </authorList>
    </citation>
    <scope>NUCLEOTIDE SEQUENCE [LARGE SCALE GENOMIC DNA]</scope>
    <source>
        <strain evidence="2 3">JCM 19240</strain>
    </source>
</reference>
<reference evidence="2 3" key="1">
    <citation type="submission" date="2014-09" db="EMBL/GenBank/DDBJ databases">
        <title>Vibrio maritimus JCM 19240. (C210) whole genome shotgun sequence.</title>
        <authorList>
            <person name="Sawabe T."/>
            <person name="Meirelles P."/>
            <person name="Nakanishi M."/>
            <person name="Sayaka M."/>
            <person name="Hattori M."/>
            <person name="Ohkuma M."/>
        </authorList>
    </citation>
    <scope>NUCLEOTIDE SEQUENCE [LARGE SCALE GENOMIC DNA]</scope>
    <source>
        <strain evidence="2 3">JCM 19240</strain>
    </source>
</reference>